<dbReference type="OrthoDB" id="9778820at2"/>
<proteinExistence type="predicted"/>
<accession>A0A1I2U145</accession>
<dbReference type="RefSeq" id="WP_092101046.1">
    <property type="nucleotide sequence ID" value="NZ_FOOT01000003.1"/>
</dbReference>
<dbReference type="AlphaFoldDB" id="A0A1I2U145"/>
<reference evidence="3" key="1">
    <citation type="submission" date="2016-10" db="EMBL/GenBank/DDBJ databases">
        <authorList>
            <person name="Varghese N."/>
            <person name="Submissions S."/>
        </authorList>
    </citation>
    <scope>NUCLEOTIDE SEQUENCE [LARGE SCALE GENOMIC DNA]</scope>
    <source>
        <strain evidence="3">LP51</strain>
    </source>
</reference>
<dbReference type="STRING" id="1436961.SAMN05421739_103360"/>
<protein>
    <recommendedName>
        <fullName evidence="1">DUF8091 domain-containing protein</fullName>
    </recommendedName>
</protein>
<organism evidence="2 3">
    <name type="scientific">Pontibacter chinhatensis</name>
    <dbReference type="NCBI Taxonomy" id="1436961"/>
    <lineage>
        <taxon>Bacteria</taxon>
        <taxon>Pseudomonadati</taxon>
        <taxon>Bacteroidota</taxon>
        <taxon>Cytophagia</taxon>
        <taxon>Cytophagales</taxon>
        <taxon>Hymenobacteraceae</taxon>
        <taxon>Pontibacter</taxon>
    </lineage>
</organism>
<name>A0A1I2U145_9BACT</name>
<feature type="domain" description="DUF8091" evidence="1">
    <location>
        <begin position="30"/>
        <end position="182"/>
    </location>
</feature>
<evidence type="ECO:0000259" key="1">
    <source>
        <dbReference type="Pfam" id="PF26351"/>
    </source>
</evidence>
<dbReference type="InterPro" id="IPR058404">
    <property type="entry name" value="DUF8091"/>
</dbReference>
<dbReference type="Pfam" id="PF26351">
    <property type="entry name" value="DUF8091"/>
    <property type="match status" value="1"/>
</dbReference>
<evidence type="ECO:0000313" key="3">
    <source>
        <dbReference type="Proteomes" id="UP000198724"/>
    </source>
</evidence>
<dbReference type="EMBL" id="FOOT01000003">
    <property type="protein sequence ID" value="SFG70865.1"/>
    <property type="molecule type" value="Genomic_DNA"/>
</dbReference>
<sequence>MILVVEAEAEESLEKEQKKVAGIGVQNERSLHAALKQWYAQPADQFEVPLNGYFIDLVRGGQLVEIQTRNFSAIRQKLEVLVQEHPVHLLHPVTLEKWVLQVDTTGTKIKSRRKSPFRGSLTDIFEELVRIPELIKHENFTMEFPMIREEEVRCRDGKGSKHRKRESIKDRKLLEVVSSHRFTSAADFLCFIPEYLPRPFSNKTLSAALALPLYRCRQITYCLRKMGALEVVGKQRNELLFDTISA</sequence>
<evidence type="ECO:0000313" key="2">
    <source>
        <dbReference type="EMBL" id="SFG70865.1"/>
    </source>
</evidence>
<keyword evidence="3" id="KW-1185">Reference proteome</keyword>
<gene>
    <name evidence="2" type="ORF">SAMN05421739_103360</name>
</gene>
<dbReference type="Proteomes" id="UP000198724">
    <property type="component" value="Unassembled WGS sequence"/>
</dbReference>